<accession>A0ABT8ITX0</accession>
<gene>
    <name evidence="1" type="ORF">NWF35_16695</name>
</gene>
<dbReference type="EMBL" id="JANRHH010000055">
    <property type="protein sequence ID" value="MDN4595499.1"/>
    <property type="molecule type" value="Genomic_DNA"/>
</dbReference>
<comment type="caution">
    <text evidence="1">The sequence shown here is derived from an EMBL/GenBank/DDBJ whole genome shotgun (WGS) entry which is preliminary data.</text>
</comment>
<keyword evidence="2" id="KW-1185">Reference proteome</keyword>
<sequence length="44" mass="4556">MTTATTLEREDTCLYCGGDGYYQLLLGGSETCESCGGTGKQNAG</sequence>
<protein>
    <submittedName>
        <fullName evidence="1">YuiA family protein</fullName>
    </submittedName>
</protein>
<evidence type="ECO:0000313" key="1">
    <source>
        <dbReference type="EMBL" id="MDN4595499.1"/>
    </source>
</evidence>
<reference evidence="1" key="1">
    <citation type="submission" date="2022-08" db="EMBL/GenBank/DDBJ databases">
        <title>Polycladomyces zharkentsis sp. nov., a novel thermophilic CMC and starch-degrading bacterium isolated from a geothermal spring in Kazakhstan.</title>
        <authorList>
            <person name="Mashzhan A."/>
            <person name="Kistaubaeva A."/>
            <person name="Javier-Lopez R."/>
            <person name="Birkeland N.-K."/>
        </authorList>
    </citation>
    <scope>NUCLEOTIDE SEQUENCE</scope>
    <source>
        <strain evidence="1">KSR 13</strain>
    </source>
</reference>
<name>A0ABT8ITX0_9BACL</name>
<evidence type="ECO:0000313" key="2">
    <source>
        <dbReference type="Proteomes" id="UP001174196"/>
    </source>
</evidence>
<proteinExistence type="predicted"/>
<dbReference type="Pfam" id="PF17302">
    <property type="entry name" value="DUF5351"/>
    <property type="match status" value="1"/>
</dbReference>
<organism evidence="1 2">
    <name type="scientific">Polycladomyces subterraneus</name>
    <dbReference type="NCBI Taxonomy" id="1016997"/>
    <lineage>
        <taxon>Bacteria</taxon>
        <taxon>Bacillati</taxon>
        <taxon>Bacillota</taxon>
        <taxon>Bacilli</taxon>
        <taxon>Bacillales</taxon>
        <taxon>Thermoactinomycetaceae</taxon>
        <taxon>Polycladomyces</taxon>
    </lineage>
</organism>
<dbReference type="InterPro" id="IPR035272">
    <property type="entry name" value="DUF5351"/>
</dbReference>
<dbReference type="RefSeq" id="WP_301240662.1">
    <property type="nucleotide sequence ID" value="NZ_JANRHH010000055.1"/>
</dbReference>
<dbReference type="Proteomes" id="UP001174196">
    <property type="component" value="Unassembled WGS sequence"/>
</dbReference>